<protein>
    <submittedName>
        <fullName evidence="2">Sporulation protein</fullName>
    </submittedName>
</protein>
<dbReference type="Pfam" id="PF09580">
    <property type="entry name" value="Spore_YhcN_YlaJ"/>
    <property type="match status" value="1"/>
</dbReference>
<dbReference type="EMBL" id="PGVD01000025">
    <property type="protein sequence ID" value="PLR98040.1"/>
    <property type="molecule type" value="Genomic_DNA"/>
</dbReference>
<accession>A0A2N5GKK8</accession>
<dbReference type="Proteomes" id="UP000235114">
    <property type="component" value="Unassembled WGS sequence"/>
</dbReference>
<dbReference type="EMBL" id="PGVA01000028">
    <property type="protein sequence ID" value="PLR82054.1"/>
    <property type="molecule type" value="Genomic_DNA"/>
</dbReference>
<name>A0A2N5GKK8_9BACI</name>
<dbReference type="AlphaFoldDB" id="A0A2N5GKK8"/>
<gene>
    <name evidence="2" type="ORF">CU635_12855</name>
    <name evidence="3" type="ORF">CVD25_09485</name>
</gene>
<keyword evidence="5" id="KW-1185">Reference proteome</keyword>
<evidence type="ECO:0000313" key="4">
    <source>
        <dbReference type="Proteomes" id="UP000234951"/>
    </source>
</evidence>
<dbReference type="Proteomes" id="UP000234951">
    <property type="component" value="Unassembled WGS sequence"/>
</dbReference>
<evidence type="ECO:0000313" key="3">
    <source>
        <dbReference type="EMBL" id="PLR98040.1"/>
    </source>
</evidence>
<comment type="caution">
    <text evidence="2">The sequence shown here is derived from an EMBL/GenBank/DDBJ whole genome shotgun (WGS) entry which is preliminary data.</text>
</comment>
<evidence type="ECO:0000313" key="2">
    <source>
        <dbReference type="EMBL" id="PLR82054.1"/>
    </source>
</evidence>
<evidence type="ECO:0000313" key="5">
    <source>
        <dbReference type="Proteomes" id="UP000235114"/>
    </source>
</evidence>
<feature type="signal peptide" evidence="1">
    <location>
        <begin position="1"/>
        <end position="28"/>
    </location>
</feature>
<keyword evidence="1" id="KW-0732">Signal</keyword>
<dbReference type="InterPro" id="IPR019076">
    <property type="entry name" value="Spore_lipoprot_YhcN/YlaJ-like"/>
</dbReference>
<proteinExistence type="predicted"/>
<dbReference type="PROSITE" id="PS51257">
    <property type="entry name" value="PROKAR_LIPOPROTEIN"/>
    <property type="match status" value="1"/>
</dbReference>
<reference evidence="2 4" key="1">
    <citation type="submission" date="2017-11" db="EMBL/GenBank/DDBJ databases">
        <title>Comparitive Functional Genomics of Dry Heat Resistant strains isolated from the Viking Spacecraft.</title>
        <authorList>
            <person name="Seuylemezian A."/>
            <person name="Cooper K."/>
            <person name="Vaishampayan P."/>
        </authorList>
    </citation>
    <scope>NUCLEOTIDE SEQUENCE [LARGE SCALE GENOMIC DNA]</scope>
    <source>
        <strain evidence="2 4">M4.6</strain>
    </source>
</reference>
<feature type="chain" id="PRO_5014613521" evidence="1">
    <location>
        <begin position="29"/>
        <end position="162"/>
    </location>
</feature>
<organism evidence="2 4">
    <name type="scientific">Bacillus canaveralius</name>
    <dbReference type="NCBI Taxonomy" id="1403243"/>
    <lineage>
        <taxon>Bacteria</taxon>
        <taxon>Bacillati</taxon>
        <taxon>Bacillota</taxon>
        <taxon>Bacilli</taxon>
        <taxon>Bacillales</taxon>
        <taxon>Bacillaceae</taxon>
        <taxon>Bacillus</taxon>
    </lineage>
</organism>
<sequence length="162" mass="18645">MKSKWSKSFFICQLLLLLTIILAGCQEADEGKGNQMSLIRATNPAPVPISDKQKDIIIAQKVKEEVMAFDEIYDVAVIKGKKDVLVAYKVRHLERFGMKDIEKNITKRLEKEFPDENFTVSSDYKIFLEAVQLQEDMQKPDFSDIKAEKRLKSIISLQKEMT</sequence>
<reference evidence="3 5" key="2">
    <citation type="submission" date="2017-12" db="EMBL/GenBank/DDBJ databases">
        <title>Comparative Functional Genomics of Dry Heat Resistant strains isolated from the Viking Spacecraft.</title>
        <authorList>
            <person name="Seuylemezian A."/>
            <person name="Cooper K."/>
            <person name="Vaishampayan P."/>
        </authorList>
    </citation>
    <scope>NUCLEOTIDE SEQUENCE [LARGE SCALE GENOMIC DNA]</scope>
    <source>
        <strain evidence="3 5">ATCC 29669</strain>
    </source>
</reference>
<evidence type="ECO:0000256" key="1">
    <source>
        <dbReference type="SAM" id="SignalP"/>
    </source>
</evidence>
<dbReference type="RefSeq" id="WP_101577770.1">
    <property type="nucleotide sequence ID" value="NZ_PGVA01000028.1"/>
</dbReference>
<dbReference type="OrthoDB" id="2969307at2"/>